<name>A0A7H0LKL7_9SPHN</name>
<dbReference type="Pfam" id="PF00440">
    <property type="entry name" value="TetR_N"/>
    <property type="match status" value="1"/>
</dbReference>
<feature type="DNA-binding region" description="H-T-H motif" evidence="2">
    <location>
        <begin position="29"/>
        <end position="48"/>
    </location>
</feature>
<organism evidence="4 5">
    <name type="scientific">Sphingomonas alpina</name>
    <dbReference type="NCBI Taxonomy" id="653931"/>
    <lineage>
        <taxon>Bacteria</taxon>
        <taxon>Pseudomonadati</taxon>
        <taxon>Pseudomonadota</taxon>
        <taxon>Alphaproteobacteria</taxon>
        <taxon>Sphingomonadales</taxon>
        <taxon>Sphingomonadaceae</taxon>
        <taxon>Sphingomonas</taxon>
    </lineage>
</organism>
<dbReference type="EMBL" id="CP061038">
    <property type="protein sequence ID" value="QNQ10220.1"/>
    <property type="molecule type" value="Genomic_DNA"/>
</dbReference>
<dbReference type="Gene3D" id="1.10.357.10">
    <property type="entry name" value="Tetracycline Repressor, domain 2"/>
    <property type="match status" value="1"/>
</dbReference>
<evidence type="ECO:0000256" key="1">
    <source>
        <dbReference type="ARBA" id="ARBA00023125"/>
    </source>
</evidence>
<dbReference type="InterPro" id="IPR009057">
    <property type="entry name" value="Homeodomain-like_sf"/>
</dbReference>
<evidence type="ECO:0000259" key="3">
    <source>
        <dbReference type="PROSITE" id="PS50977"/>
    </source>
</evidence>
<keyword evidence="5" id="KW-1185">Reference proteome</keyword>
<dbReference type="Proteomes" id="UP000516148">
    <property type="component" value="Chromosome"/>
</dbReference>
<gene>
    <name evidence="4" type="ORF">H3Z74_02970</name>
</gene>
<dbReference type="KEGG" id="spap:H3Z74_02970"/>
<feature type="domain" description="HTH tetR-type" evidence="3">
    <location>
        <begin position="7"/>
        <end position="66"/>
    </location>
</feature>
<accession>A0A7H0LKL7</accession>
<dbReference type="PANTHER" id="PTHR30055:SF222">
    <property type="entry name" value="REGULATORY PROTEIN"/>
    <property type="match status" value="1"/>
</dbReference>
<dbReference type="SUPFAM" id="SSF46689">
    <property type="entry name" value="Homeodomain-like"/>
    <property type="match status" value="1"/>
</dbReference>
<dbReference type="PROSITE" id="PS50977">
    <property type="entry name" value="HTH_TETR_2"/>
    <property type="match status" value="1"/>
</dbReference>
<dbReference type="InterPro" id="IPR050109">
    <property type="entry name" value="HTH-type_TetR-like_transc_reg"/>
</dbReference>
<evidence type="ECO:0000313" key="5">
    <source>
        <dbReference type="Proteomes" id="UP000516148"/>
    </source>
</evidence>
<dbReference type="AlphaFoldDB" id="A0A7H0LKL7"/>
<keyword evidence="1 2" id="KW-0238">DNA-binding</keyword>
<dbReference type="InterPro" id="IPR001647">
    <property type="entry name" value="HTH_TetR"/>
</dbReference>
<evidence type="ECO:0000256" key="2">
    <source>
        <dbReference type="PROSITE-ProRule" id="PRU00335"/>
    </source>
</evidence>
<dbReference type="PRINTS" id="PR00455">
    <property type="entry name" value="HTHTETR"/>
</dbReference>
<reference evidence="4 5" key="1">
    <citation type="submission" date="2020-09" db="EMBL/GenBank/DDBJ databases">
        <title>Sphingomonas sp., a new species isolated from pork steak.</title>
        <authorList>
            <person name="Heidler von Heilborn D."/>
        </authorList>
    </citation>
    <scope>NUCLEOTIDE SEQUENCE [LARGE SCALE GENOMIC DNA]</scope>
    <source>
        <strain evidence="5">S8-3T</strain>
    </source>
</reference>
<proteinExistence type="predicted"/>
<protein>
    <submittedName>
        <fullName evidence="4">TetR/AcrR family transcriptional regulator</fullName>
    </submittedName>
</protein>
<evidence type="ECO:0000313" key="4">
    <source>
        <dbReference type="EMBL" id="QNQ10220.1"/>
    </source>
</evidence>
<dbReference type="RefSeq" id="WP_187762524.1">
    <property type="nucleotide sequence ID" value="NZ_CP061038.1"/>
</dbReference>
<dbReference type="GO" id="GO:0003677">
    <property type="term" value="F:DNA binding"/>
    <property type="evidence" value="ECO:0007669"/>
    <property type="project" value="UniProtKB-UniRule"/>
</dbReference>
<sequence>MARPLSEEKRDAILAAATDAVAALGTGAPTAKIAKAAGVAEGTLFTYFPTKDDLLNALYLQLKSDLHGAMMATYPASGDLRARCRHVWDRFIDWGVDHAAKSKAMRQLTVSDRICEASRQSGNAAFRDAETLLKDVMAMGALSDQSIAFVGAVMQSLAETTVQFIEQDPKARDRYKRAGFDAFWSALTKP</sequence>
<dbReference type="PANTHER" id="PTHR30055">
    <property type="entry name" value="HTH-TYPE TRANSCRIPTIONAL REGULATOR RUTR"/>
    <property type="match status" value="1"/>
</dbReference>